<evidence type="ECO:0000256" key="16">
    <source>
        <dbReference type="ARBA" id="ARBA00023157"/>
    </source>
</evidence>
<evidence type="ECO:0000256" key="8">
    <source>
        <dbReference type="ARBA" id="ARBA00022729"/>
    </source>
</evidence>
<keyword evidence="16" id="KW-1015">Disulfide bond</keyword>
<keyword evidence="19" id="KW-0511">Multifunctional enzyme</keyword>
<keyword evidence="14" id="KW-0503">Monooxygenase</keyword>
<evidence type="ECO:0000256" key="3">
    <source>
        <dbReference type="ARBA" id="ARBA00004541"/>
    </source>
</evidence>
<feature type="domain" description="Copper type II ascorbate-dependent monooxygenase C-terminal" evidence="26">
    <location>
        <begin position="125"/>
        <end position="246"/>
    </location>
</feature>
<evidence type="ECO:0000256" key="6">
    <source>
        <dbReference type="ARBA" id="ARBA00022692"/>
    </source>
</evidence>
<dbReference type="Gene3D" id="2.60.120.230">
    <property type="match status" value="1"/>
</dbReference>
<dbReference type="PROSITE" id="PS00085">
    <property type="entry name" value="CU2_MONOOXYGENASE_2"/>
    <property type="match status" value="1"/>
</dbReference>
<dbReference type="InterPro" id="IPR024548">
    <property type="entry name" value="Cu2_monoox_C"/>
</dbReference>
<sequence>MYLCTSVLLPDEPLKLVGVEPLSKQEVVHHMLLFGCAEPAAPDKVWDCHTHSVCAEAGSHVLYGWAKGAEAMHLPAGVGFRVGQGTGSRHLVLQVHYTQLRPPGDQSGVRLQLTDDVLPFSAGMMMYASFFQIPPRVDSHLVPTRCCYSGFEPAHGFAYRVHTHALGRSVYMNRIETDGDHTRLCEHSPQLPQGFTPVSNITFWPGETLEATCDFSSLERDTVTSAGSTHHDEMCNLYMMMWSELPVFLTCGGGGKWNSAPYTNMHGPGGIPEKARLVAEAPQHWRPPPPFREGHAGRAPQMGQVAGVAKGHQGTIWVFHRGGRIWDGGTFADQGAGEHTPLTEPIKEDVVLQLDQESGEVLSQWGGGEFFLPHMITVDKEGNVWTTDVALHVATKWSPTGTKLLELGQRLVPGHDKEHLCKPTQVALANDGRVFVADGYCNSRVLEYSPQGEWQGEYVLPDATGQPLQNPHSIVLQECMQALYVAEREASRVLRFSLGTRELEGTWDLQEYGPVYALTVGPYGAVFALSWNRDAAGQPTTVTWLDTENEGKVAAAWEVPGVHAPHDMVVVASPVRLAGKERPLALLVAETWEAGNSRLHKFILLPEGEELPVEADPQLVTARSQWQEVLGTHEGPDAAKAVKTGAFLGRFIGLKHIYSTDQRPVMQALLVSVPLTALVAGVALALWRLAGPVSLRAGQT</sequence>
<evidence type="ECO:0000256" key="20">
    <source>
        <dbReference type="ARBA" id="ARBA00023329"/>
    </source>
</evidence>
<evidence type="ECO:0000256" key="10">
    <source>
        <dbReference type="ARBA" id="ARBA00022833"/>
    </source>
</evidence>
<dbReference type="SUPFAM" id="SSF49742">
    <property type="entry name" value="PHM/PNGase F"/>
    <property type="match status" value="2"/>
</dbReference>
<evidence type="ECO:0000256" key="5">
    <source>
        <dbReference type="ARBA" id="ARBA00010263"/>
    </source>
</evidence>
<keyword evidence="9" id="KW-0677">Repeat</keyword>
<dbReference type="InterPro" id="IPR001258">
    <property type="entry name" value="NHL_repeat"/>
</dbReference>
<evidence type="ECO:0000256" key="1">
    <source>
        <dbReference type="ARBA" id="ARBA00000686"/>
    </source>
</evidence>
<evidence type="ECO:0000256" key="17">
    <source>
        <dbReference type="ARBA" id="ARBA00023180"/>
    </source>
</evidence>
<keyword evidence="15 24" id="KW-0472">Membrane</keyword>
<comment type="catalytic activity">
    <reaction evidence="22">
        <text>a [peptide]-C-terminal glycine + 2 L-ascorbate + O2 = a [peptide]-C-terminal (2S)-2-hydroxyglycine + 2 monodehydro-L-ascorbate radical + H2O</text>
        <dbReference type="Rhea" id="RHEA:21452"/>
        <dbReference type="Rhea" id="RHEA-COMP:13486"/>
        <dbReference type="Rhea" id="RHEA-COMP:15321"/>
        <dbReference type="ChEBI" id="CHEBI:15377"/>
        <dbReference type="ChEBI" id="CHEBI:15379"/>
        <dbReference type="ChEBI" id="CHEBI:38290"/>
        <dbReference type="ChEBI" id="CHEBI:59513"/>
        <dbReference type="ChEBI" id="CHEBI:137000"/>
        <dbReference type="ChEBI" id="CHEBI:142768"/>
        <dbReference type="EC" id="1.14.17.3"/>
    </reaction>
</comment>
<comment type="cofactor">
    <cofactor evidence="2">
        <name>Zn(2+)</name>
        <dbReference type="ChEBI" id="CHEBI:29105"/>
    </cofactor>
</comment>
<dbReference type="PANTHER" id="PTHR10680">
    <property type="entry name" value="PEPTIDYL-GLYCINE ALPHA-AMIDATING MONOOXYGENASE"/>
    <property type="match status" value="1"/>
</dbReference>
<keyword evidence="13" id="KW-0186">Copper</keyword>
<feature type="transmembrane region" description="Helical" evidence="24">
    <location>
        <begin position="665"/>
        <end position="687"/>
    </location>
</feature>
<keyword evidence="12" id="KW-0560">Oxidoreductase</keyword>
<accession>A0ABP1FK76</accession>
<dbReference type="PROSITE" id="PS51125">
    <property type="entry name" value="NHL"/>
    <property type="match status" value="1"/>
</dbReference>
<dbReference type="InterPro" id="IPR020611">
    <property type="entry name" value="Cu2_ascorb_mOase_CS-1"/>
</dbReference>
<dbReference type="InterPro" id="IPR036939">
    <property type="entry name" value="Cu2_ascorb_mOase_N_sf"/>
</dbReference>
<evidence type="ECO:0000256" key="7">
    <source>
        <dbReference type="ARBA" id="ARBA00022723"/>
    </source>
</evidence>
<comment type="subcellular location">
    <subcellularLocation>
        <location evidence="3">Cytoplasmic vesicle</location>
    </subcellularLocation>
    <subcellularLocation>
        <location evidence="21">Endomembrane system</location>
        <topology evidence="21">Single-pass membrane protein</topology>
    </subcellularLocation>
</comment>
<evidence type="ECO:0000259" key="26">
    <source>
        <dbReference type="Pfam" id="PF03712"/>
    </source>
</evidence>
<comment type="caution">
    <text evidence="27">The sequence shown here is derived from an EMBL/GenBank/DDBJ whole genome shotgun (WGS) entry which is preliminary data.</text>
</comment>
<keyword evidence="10" id="KW-0862">Zinc</keyword>
<keyword evidence="20" id="KW-0968">Cytoplasmic vesicle</keyword>
<keyword evidence="7" id="KW-0479">Metal-binding</keyword>
<dbReference type="Pfam" id="PF01082">
    <property type="entry name" value="Cu2_monooxygen"/>
    <property type="match status" value="1"/>
</dbReference>
<evidence type="ECO:0000256" key="18">
    <source>
        <dbReference type="ARBA" id="ARBA00023239"/>
    </source>
</evidence>
<keyword evidence="28" id="KW-1185">Reference proteome</keyword>
<name>A0ABP1FK76_9CHLO</name>
<dbReference type="Pfam" id="PF03712">
    <property type="entry name" value="Cu2_monoox_C"/>
    <property type="match status" value="1"/>
</dbReference>
<dbReference type="InterPro" id="IPR014784">
    <property type="entry name" value="Cu2_ascorb_mOase-like_C"/>
</dbReference>
<comment type="catalytic activity">
    <reaction evidence="1">
        <text>a [peptide]-C-terminal (2S)-2-hydroxyglycine = a [peptide]-C-terminal amide + glyoxylate</text>
        <dbReference type="Rhea" id="RHEA:20924"/>
        <dbReference type="Rhea" id="RHEA-COMP:13485"/>
        <dbReference type="Rhea" id="RHEA-COMP:15321"/>
        <dbReference type="ChEBI" id="CHEBI:36655"/>
        <dbReference type="ChEBI" id="CHEBI:137001"/>
        <dbReference type="ChEBI" id="CHEBI:142768"/>
        <dbReference type="EC" id="4.3.2.5"/>
    </reaction>
</comment>
<evidence type="ECO:0000256" key="24">
    <source>
        <dbReference type="SAM" id="Phobius"/>
    </source>
</evidence>
<keyword evidence="17" id="KW-0325">Glycoprotein</keyword>
<dbReference type="InterPro" id="IPR011042">
    <property type="entry name" value="6-blade_b-propeller_TolB-like"/>
</dbReference>
<feature type="repeat" description="NHL" evidence="23">
    <location>
        <begin position="412"/>
        <end position="451"/>
    </location>
</feature>
<dbReference type="InterPro" id="IPR014783">
    <property type="entry name" value="Cu2_ascorb_mOase_CS-2"/>
</dbReference>
<evidence type="ECO:0000256" key="14">
    <source>
        <dbReference type="ARBA" id="ARBA00023033"/>
    </source>
</evidence>
<keyword evidence="11 24" id="KW-1133">Transmembrane helix</keyword>
<dbReference type="CDD" id="cd14958">
    <property type="entry name" value="NHL_PAL_like"/>
    <property type="match status" value="1"/>
</dbReference>
<keyword evidence="8" id="KW-0732">Signal</keyword>
<evidence type="ECO:0000256" key="9">
    <source>
        <dbReference type="ARBA" id="ARBA00022737"/>
    </source>
</evidence>
<evidence type="ECO:0000256" key="15">
    <source>
        <dbReference type="ARBA" id="ARBA00023136"/>
    </source>
</evidence>
<dbReference type="Gene3D" id="2.120.10.30">
    <property type="entry name" value="TolB, C-terminal domain"/>
    <property type="match status" value="1"/>
</dbReference>
<dbReference type="InterPro" id="IPR008977">
    <property type="entry name" value="PHM/PNGase_F_dom_sf"/>
</dbReference>
<dbReference type="SUPFAM" id="SSF101898">
    <property type="entry name" value="NHL repeat"/>
    <property type="match status" value="1"/>
</dbReference>
<dbReference type="PRINTS" id="PR00790">
    <property type="entry name" value="PAMONOXGNASE"/>
</dbReference>
<dbReference type="Pfam" id="PF01436">
    <property type="entry name" value="NHL"/>
    <property type="match status" value="1"/>
</dbReference>
<gene>
    <name evidence="27" type="primary">g1114</name>
    <name evidence="27" type="ORF">VP750_LOCUS965</name>
</gene>
<dbReference type="Gene3D" id="2.60.120.310">
    <property type="entry name" value="Copper type II, ascorbate-dependent monooxygenase, N-terminal domain"/>
    <property type="match status" value="1"/>
</dbReference>
<dbReference type="EMBL" id="CAXHTA020000002">
    <property type="protein sequence ID" value="CAL5219306.1"/>
    <property type="molecule type" value="Genomic_DNA"/>
</dbReference>
<dbReference type="InterPro" id="IPR000323">
    <property type="entry name" value="Cu2_ascorb_mOase_N"/>
</dbReference>
<evidence type="ECO:0000256" key="22">
    <source>
        <dbReference type="ARBA" id="ARBA00048431"/>
    </source>
</evidence>
<keyword evidence="6 24" id="KW-0812">Transmembrane</keyword>
<reference evidence="27 28" key="1">
    <citation type="submission" date="2024-06" db="EMBL/GenBank/DDBJ databases">
        <authorList>
            <person name="Kraege A."/>
            <person name="Thomma B."/>
        </authorList>
    </citation>
    <scope>NUCLEOTIDE SEQUENCE [LARGE SCALE GENOMIC DNA]</scope>
</reference>
<evidence type="ECO:0000256" key="23">
    <source>
        <dbReference type="PROSITE-ProRule" id="PRU00504"/>
    </source>
</evidence>
<evidence type="ECO:0000256" key="4">
    <source>
        <dbReference type="ARBA" id="ARBA00006026"/>
    </source>
</evidence>
<protein>
    <submittedName>
        <fullName evidence="27">G1114 protein</fullName>
    </submittedName>
</protein>
<dbReference type="InterPro" id="IPR000720">
    <property type="entry name" value="PHM/PAL"/>
</dbReference>
<feature type="domain" description="Copper type II ascorbate-dependent monooxygenase N-terminal" evidence="25">
    <location>
        <begin position="1"/>
        <end position="99"/>
    </location>
</feature>
<dbReference type="PANTHER" id="PTHR10680:SF14">
    <property type="entry name" value="PEPTIDYL-GLYCINE ALPHA-AMIDATING MONOOXYGENASE"/>
    <property type="match status" value="1"/>
</dbReference>
<comment type="similarity">
    <text evidence="4">In the C-terminal section; belongs to the peptidyl-alpha-hydroxyglycine alpha-amidating lyase family.</text>
</comment>
<evidence type="ECO:0000256" key="13">
    <source>
        <dbReference type="ARBA" id="ARBA00023008"/>
    </source>
</evidence>
<proteinExistence type="inferred from homology"/>
<organism evidence="27 28">
    <name type="scientific">Coccomyxa viridis</name>
    <dbReference type="NCBI Taxonomy" id="1274662"/>
    <lineage>
        <taxon>Eukaryota</taxon>
        <taxon>Viridiplantae</taxon>
        <taxon>Chlorophyta</taxon>
        <taxon>core chlorophytes</taxon>
        <taxon>Trebouxiophyceae</taxon>
        <taxon>Trebouxiophyceae incertae sedis</taxon>
        <taxon>Coccomyxaceae</taxon>
        <taxon>Coccomyxa</taxon>
    </lineage>
</organism>
<evidence type="ECO:0000256" key="21">
    <source>
        <dbReference type="ARBA" id="ARBA00037847"/>
    </source>
</evidence>
<evidence type="ECO:0000256" key="12">
    <source>
        <dbReference type="ARBA" id="ARBA00023002"/>
    </source>
</evidence>
<evidence type="ECO:0000313" key="28">
    <source>
        <dbReference type="Proteomes" id="UP001497392"/>
    </source>
</evidence>
<dbReference type="PROSITE" id="PS00084">
    <property type="entry name" value="CU2_MONOOXYGENASE_1"/>
    <property type="match status" value="1"/>
</dbReference>
<evidence type="ECO:0000256" key="11">
    <source>
        <dbReference type="ARBA" id="ARBA00022989"/>
    </source>
</evidence>
<evidence type="ECO:0000313" key="27">
    <source>
        <dbReference type="EMBL" id="CAL5219306.1"/>
    </source>
</evidence>
<dbReference type="Proteomes" id="UP001497392">
    <property type="component" value="Unassembled WGS sequence"/>
</dbReference>
<evidence type="ECO:0000256" key="19">
    <source>
        <dbReference type="ARBA" id="ARBA00023268"/>
    </source>
</evidence>
<comment type="similarity">
    <text evidence="5">In the N-terminal section; belongs to the copper type II ascorbate-dependent monooxygenase family.</text>
</comment>
<keyword evidence="18" id="KW-0456">Lyase</keyword>
<evidence type="ECO:0000259" key="25">
    <source>
        <dbReference type="Pfam" id="PF01082"/>
    </source>
</evidence>
<evidence type="ECO:0000256" key="2">
    <source>
        <dbReference type="ARBA" id="ARBA00001947"/>
    </source>
</evidence>